<keyword evidence="1" id="KW-0812">Transmembrane</keyword>
<feature type="transmembrane region" description="Helical" evidence="1">
    <location>
        <begin position="92"/>
        <end position="111"/>
    </location>
</feature>
<evidence type="ECO:0000313" key="4">
    <source>
        <dbReference type="Proteomes" id="UP000054485"/>
    </source>
</evidence>
<feature type="transmembrane region" description="Helical" evidence="1">
    <location>
        <begin position="167"/>
        <end position="186"/>
    </location>
</feature>
<evidence type="ECO:0000313" key="3">
    <source>
        <dbReference type="EMBL" id="KIK43327.1"/>
    </source>
</evidence>
<keyword evidence="1" id="KW-0472">Membrane</keyword>
<proteinExistence type="predicted"/>
<reference evidence="4" key="2">
    <citation type="submission" date="2015-01" db="EMBL/GenBank/DDBJ databases">
        <title>Evolutionary Origins and Diversification of the Mycorrhizal Mutualists.</title>
        <authorList>
            <consortium name="DOE Joint Genome Institute"/>
            <consortium name="Mycorrhizal Genomics Consortium"/>
            <person name="Kohler A."/>
            <person name="Kuo A."/>
            <person name="Nagy L.G."/>
            <person name="Floudas D."/>
            <person name="Copeland A."/>
            <person name="Barry K.W."/>
            <person name="Cichocki N."/>
            <person name="Veneault-Fourrey C."/>
            <person name="LaButti K."/>
            <person name="Lindquist E.A."/>
            <person name="Lipzen A."/>
            <person name="Lundell T."/>
            <person name="Morin E."/>
            <person name="Murat C."/>
            <person name="Riley R."/>
            <person name="Ohm R."/>
            <person name="Sun H."/>
            <person name="Tunlid A."/>
            <person name="Henrissat B."/>
            <person name="Grigoriev I.V."/>
            <person name="Hibbett D.S."/>
            <person name="Martin F."/>
        </authorList>
    </citation>
    <scope>NUCLEOTIDE SEQUENCE [LARGE SCALE GENOMIC DNA]</scope>
    <source>
        <strain evidence="4">UH-Slu-Lm8-n1</strain>
    </source>
</reference>
<feature type="transmembrane region" description="Helical" evidence="1">
    <location>
        <begin position="50"/>
        <end position="72"/>
    </location>
</feature>
<feature type="transmembrane region" description="Helical" evidence="1">
    <location>
        <begin position="206"/>
        <end position="224"/>
    </location>
</feature>
<protein>
    <submittedName>
        <fullName evidence="3">Unplaced genomic scaffold CY34scaffold_84, whole genome shotgun sequence</fullName>
    </submittedName>
</protein>
<dbReference type="AlphaFoldDB" id="A0A0D0BAJ4"/>
<gene>
    <name evidence="3" type="ORF">CY34DRAFT_803900</name>
</gene>
<organism evidence="3 4">
    <name type="scientific">Suillus luteus UH-Slu-Lm8-n1</name>
    <dbReference type="NCBI Taxonomy" id="930992"/>
    <lineage>
        <taxon>Eukaryota</taxon>
        <taxon>Fungi</taxon>
        <taxon>Dikarya</taxon>
        <taxon>Basidiomycota</taxon>
        <taxon>Agaricomycotina</taxon>
        <taxon>Agaricomycetes</taxon>
        <taxon>Agaricomycetidae</taxon>
        <taxon>Boletales</taxon>
        <taxon>Suillineae</taxon>
        <taxon>Suillaceae</taxon>
        <taxon>Suillus</taxon>
    </lineage>
</organism>
<dbReference type="InterPro" id="IPR045340">
    <property type="entry name" value="DUF6533"/>
</dbReference>
<dbReference type="InParanoid" id="A0A0D0BAJ4"/>
<evidence type="ECO:0000256" key="1">
    <source>
        <dbReference type="SAM" id="Phobius"/>
    </source>
</evidence>
<accession>A0A0D0BAJ4</accession>
<dbReference type="EMBL" id="KN835215">
    <property type="protein sequence ID" value="KIK43327.1"/>
    <property type="molecule type" value="Genomic_DNA"/>
</dbReference>
<sequence length="362" mass="39816">MTSLPVSVVDIAETRQTICVGIVGFTILIWDHLVTSGDEIEFIWQGPKGILVYLFLLNRYLTPLGFIVNVVAYTLPSWSETSCQNFVRFEGAMTFIGIIIVGLMMLLRVIAMYKHQRVVIALAVFLLLAWLVVTAWLLIHAGPVVHNDIVHSCTMVFYSGSISSASAWLPLLYDTYVFGLTLHRTLPSIRNKEAGHVIRTLFADGLLYYSVICTINLVLTFMIIEAPEGVQNIAAQLELILTVTMMSRITLNLKKQGYYGPSPLHSQVESIIMSTRNHAMSTPSGGIVVLNRMRSHSAPSAERVGVNSRARSGSTNSLAPVRTITFAENPSIAVTRPRLSTIYSFPDGSTAQIPMGGSLVIE</sequence>
<feature type="domain" description="DUF6533" evidence="2">
    <location>
        <begin position="19"/>
        <end position="64"/>
    </location>
</feature>
<evidence type="ECO:0000259" key="2">
    <source>
        <dbReference type="Pfam" id="PF20151"/>
    </source>
</evidence>
<dbReference type="Proteomes" id="UP000054485">
    <property type="component" value="Unassembled WGS sequence"/>
</dbReference>
<dbReference type="HOGENOM" id="CLU_035509_2_0_1"/>
<keyword evidence="1" id="KW-1133">Transmembrane helix</keyword>
<keyword evidence="4" id="KW-1185">Reference proteome</keyword>
<feature type="transmembrane region" description="Helical" evidence="1">
    <location>
        <begin position="118"/>
        <end position="139"/>
    </location>
</feature>
<name>A0A0D0BAJ4_9AGAM</name>
<reference evidence="3 4" key="1">
    <citation type="submission" date="2014-04" db="EMBL/GenBank/DDBJ databases">
        <authorList>
            <consortium name="DOE Joint Genome Institute"/>
            <person name="Kuo A."/>
            <person name="Ruytinx J."/>
            <person name="Rineau F."/>
            <person name="Colpaert J."/>
            <person name="Kohler A."/>
            <person name="Nagy L.G."/>
            <person name="Floudas D."/>
            <person name="Copeland A."/>
            <person name="Barry K.W."/>
            <person name="Cichocki N."/>
            <person name="Veneault-Fourrey C."/>
            <person name="LaButti K."/>
            <person name="Lindquist E.A."/>
            <person name="Lipzen A."/>
            <person name="Lundell T."/>
            <person name="Morin E."/>
            <person name="Murat C."/>
            <person name="Sun H."/>
            <person name="Tunlid A."/>
            <person name="Henrissat B."/>
            <person name="Grigoriev I.V."/>
            <person name="Hibbett D.S."/>
            <person name="Martin F."/>
            <person name="Nordberg H.P."/>
            <person name="Cantor M.N."/>
            <person name="Hua S.X."/>
        </authorList>
    </citation>
    <scope>NUCLEOTIDE SEQUENCE [LARGE SCALE GENOMIC DNA]</scope>
    <source>
        <strain evidence="3 4">UH-Slu-Lm8-n1</strain>
    </source>
</reference>
<dbReference type="Pfam" id="PF20151">
    <property type="entry name" value="DUF6533"/>
    <property type="match status" value="1"/>
</dbReference>
<dbReference type="OrthoDB" id="3354157at2759"/>